<dbReference type="AlphaFoldDB" id="A0A927R5U4"/>
<feature type="domain" description="Lumazine-binding" evidence="12">
    <location>
        <begin position="99"/>
        <end position="195"/>
    </location>
</feature>
<dbReference type="CDD" id="cd00402">
    <property type="entry name" value="Riboflavin_synthase_like"/>
    <property type="match status" value="1"/>
</dbReference>
<evidence type="ECO:0000256" key="3">
    <source>
        <dbReference type="ARBA" id="ARBA00004887"/>
    </source>
</evidence>
<dbReference type="PIRSF" id="PIRSF000498">
    <property type="entry name" value="Riboflavin_syn_A"/>
    <property type="match status" value="1"/>
</dbReference>
<dbReference type="FunFam" id="2.40.30.20:FF:000003">
    <property type="entry name" value="Riboflavin synthase, alpha subunit"/>
    <property type="match status" value="1"/>
</dbReference>
<comment type="function">
    <text evidence="2">Catalyzes the dismutation of two molecules of 6,7-dimethyl-8-ribityllumazine, resulting in the formation of riboflavin and 5-amino-6-(D-ribitylamino)uracil.</text>
</comment>
<keyword evidence="7" id="KW-0686">Riboflavin biosynthesis</keyword>
<dbReference type="EC" id="2.5.1.9" evidence="5 10"/>
<organism evidence="13 14">
    <name type="scientific">Sporosarcina limicola</name>
    <dbReference type="NCBI Taxonomy" id="34101"/>
    <lineage>
        <taxon>Bacteria</taxon>
        <taxon>Bacillati</taxon>
        <taxon>Bacillota</taxon>
        <taxon>Bacilli</taxon>
        <taxon>Bacillales</taxon>
        <taxon>Caryophanaceae</taxon>
        <taxon>Sporosarcina</taxon>
    </lineage>
</organism>
<keyword evidence="14" id="KW-1185">Reference proteome</keyword>
<dbReference type="PROSITE" id="PS51177">
    <property type="entry name" value="LUMAZINE_BIND"/>
    <property type="match status" value="2"/>
</dbReference>
<dbReference type="EMBL" id="JADBEL010000005">
    <property type="protein sequence ID" value="MBE1554279.1"/>
    <property type="molecule type" value="Genomic_DNA"/>
</dbReference>
<comment type="catalytic activity">
    <reaction evidence="1">
        <text>2 6,7-dimethyl-8-(1-D-ribityl)lumazine + H(+) = 5-amino-6-(D-ribitylamino)uracil + riboflavin</text>
        <dbReference type="Rhea" id="RHEA:20772"/>
        <dbReference type="ChEBI" id="CHEBI:15378"/>
        <dbReference type="ChEBI" id="CHEBI:15934"/>
        <dbReference type="ChEBI" id="CHEBI:57986"/>
        <dbReference type="ChEBI" id="CHEBI:58201"/>
        <dbReference type="EC" id="2.5.1.9"/>
    </reaction>
</comment>
<dbReference type="NCBIfam" id="NF006767">
    <property type="entry name" value="PRK09289.1"/>
    <property type="match status" value="1"/>
</dbReference>
<evidence type="ECO:0000256" key="11">
    <source>
        <dbReference type="PROSITE-ProRule" id="PRU00524"/>
    </source>
</evidence>
<evidence type="ECO:0000256" key="2">
    <source>
        <dbReference type="ARBA" id="ARBA00002803"/>
    </source>
</evidence>
<keyword evidence="9" id="KW-0677">Repeat</keyword>
<dbReference type="GO" id="GO:0009231">
    <property type="term" value="P:riboflavin biosynthetic process"/>
    <property type="evidence" value="ECO:0007669"/>
    <property type="project" value="UniProtKB-KW"/>
</dbReference>
<comment type="caution">
    <text evidence="13">The sequence shown here is derived from an EMBL/GenBank/DDBJ whole genome shotgun (WGS) entry which is preliminary data.</text>
</comment>
<comment type="subunit">
    <text evidence="4">Homotrimer.</text>
</comment>
<dbReference type="InterPro" id="IPR026017">
    <property type="entry name" value="Lumazine-bd_dom"/>
</dbReference>
<proteinExistence type="predicted"/>
<dbReference type="InterPro" id="IPR001783">
    <property type="entry name" value="Lumazine-bd"/>
</dbReference>
<accession>A0A927R5U4</accession>
<feature type="repeat" description="Lumazine-binding" evidence="11">
    <location>
        <begin position="99"/>
        <end position="195"/>
    </location>
</feature>
<gene>
    <name evidence="13" type="ORF">H4683_001354</name>
</gene>
<evidence type="ECO:0000313" key="14">
    <source>
        <dbReference type="Proteomes" id="UP000658225"/>
    </source>
</evidence>
<dbReference type="Gene3D" id="2.40.30.20">
    <property type="match status" value="2"/>
</dbReference>
<dbReference type="SUPFAM" id="SSF63380">
    <property type="entry name" value="Riboflavin synthase domain-like"/>
    <property type="match status" value="2"/>
</dbReference>
<dbReference type="GO" id="GO:0004746">
    <property type="term" value="F:riboflavin synthase activity"/>
    <property type="evidence" value="ECO:0007669"/>
    <property type="project" value="UniProtKB-UniRule"/>
</dbReference>
<dbReference type="NCBIfam" id="TIGR00187">
    <property type="entry name" value="ribE"/>
    <property type="match status" value="1"/>
</dbReference>
<dbReference type="NCBIfam" id="NF009566">
    <property type="entry name" value="PRK13020.1"/>
    <property type="match status" value="1"/>
</dbReference>
<evidence type="ECO:0000256" key="8">
    <source>
        <dbReference type="ARBA" id="ARBA00022679"/>
    </source>
</evidence>
<evidence type="ECO:0000256" key="5">
    <source>
        <dbReference type="ARBA" id="ARBA00012827"/>
    </source>
</evidence>
<dbReference type="Proteomes" id="UP000658225">
    <property type="component" value="Unassembled WGS sequence"/>
</dbReference>
<evidence type="ECO:0000256" key="7">
    <source>
        <dbReference type="ARBA" id="ARBA00022619"/>
    </source>
</evidence>
<sequence length="218" mass="23698">MFLFTGIVEEIGTVAAVQQDSNSFKLSIRCKKVLEDVKKGDSIAVNGVCLTVSDFSTHQFTADVMPETVKATTLHTLRLGNRLNLERAMAANGRFGGHFVSGHVDGTGEIIAIRQKENAIYMEIDIVSEYLNYFIPKGSVTVDGTSLTVFGVTKKGFIISLIPVTQEDSIIGRKRIGEKVNVECDILAKYMERLITTDKGKPAGSLTMDSLAASGFLD</sequence>
<evidence type="ECO:0000256" key="9">
    <source>
        <dbReference type="ARBA" id="ARBA00022737"/>
    </source>
</evidence>
<dbReference type="InterPro" id="IPR023366">
    <property type="entry name" value="ATP_synth_asu-like_sf"/>
</dbReference>
<dbReference type="InterPro" id="IPR017938">
    <property type="entry name" value="Riboflavin_synthase-like_b-brl"/>
</dbReference>
<feature type="domain" description="Lumazine-binding" evidence="12">
    <location>
        <begin position="3"/>
        <end position="98"/>
    </location>
</feature>
<evidence type="ECO:0000256" key="4">
    <source>
        <dbReference type="ARBA" id="ARBA00011233"/>
    </source>
</evidence>
<comment type="pathway">
    <text evidence="3">Cofactor biosynthesis; riboflavin biosynthesis; riboflavin from 2-hydroxy-3-oxobutyl phosphate and 5-amino-6-(D-ribitylamino)uracil: step 2/2.</text>
</comment>
<dbReference type="PANTHER" id="PTHR21098">
    <property type="entry name" value="RIBOFLAVIN SYNTHASE ALPHA CHAIN"/>
    <property type="match status" value="1"/>
</dbReference>
<evidence type="ECO:0000256" key="6">
    <source>
        <dbReference type="ARBA" id="ARBA00013950"/>
    </source>
</evidence>
<name>A0A927R5U4_9BACL</name>
<protein>
    <recommendedName>
        <fullName evidence="6 10">Riboflavin synthase</fullName>
        <ecNumber evidence="5 10">2.5.1.9</ecNumber>
    </recommendedName>
</protein>
<evidence type="ECO:0000259" key="12">
    <source>
        <dbReference type="PROSITE" id="PS51177"/>
    </source>
</evidence>
<evidence type="ECO:0000313" key="13">
    <source>
        <dbReference type="EMBL" id="MBE1554279.1"/>
    </source>
</evidence>
<dbReference type="PANTHER" id="PTHR21098:SF12">
    <property type="entry name" value="RIBOFLAVIN SYNTHASE"/>
    <property type="match status" value="1"/>
</dbReference>
<dbReference type="Pfam" id="PF00677">
    <property type="entry name" value="Lum_binding"/>
    <property type="match status" value="2"/>
</dbReference>
<feature type="repeat" description="Lumazine-binding" evidence="11">
    <location>
        <begin position="3"/>
        <end position="98"/>
    </location>
</feature>
<dbReference type="FunFam" id="2.40.30.20:FF:000004">
    <property type="entry name" value="Riboflavin synthase, alpha subunit"/>
    <property type="match status" value="1"/>
</dbReference>
<evidence type="ECO:0000256" key="10">
    <source>
        <dbReference type="NCBIfam" id="TIGR00187"/>
    </source>
</evidence>
<reference evidence="13" key="1">
    <citation type="submission" date="2020-10" db="EMBL/GenBank/DDBJ databases">
        <title>Genomic Encyclopedia of Type Strains, Phase IV (KMG-IV): sequencing the most valuable type-strain genomes for metagenomic binning, comparative biology and taxonomic classification.</title>
        <authorList>
            <person name="Goeker M."/>
        </authorList>
    </citation>
    <scope>NUCLEOTIDE SEQUENCE</scope>
    <source>
        <strain evidence="13">DSM 13886</strain>
    </source>
</reference>
<evidence type="ECO:0000256" key="1">
    <source>
        <dbReference type="ARBA" id="ARBA00000968"/>
    </source>
</evidence>
<keyword evidence="8 13" id="KW-0808">Transferase</keyword>